<dbReference type="AlphaFoldDB" id="A2BK35"/>
<dbReference type="Proteomes" id="UP000002593">
    <property type="component" value="Chromosome"/>
</dbReference>
<dbReference type="eggNOG" id="arCOG02197">
    <property type="taxonomic scope" value="Archaea"/>
</dbReference>
<keyword evidence="2" id="KW-1185">Reference proteome</keyword>
<gene>
    <name evidence="1" type="ordered locus">Hbut_0484</name>
</gene>
<dbReference type="EnsemblBacteria" id="ABM80346">
    <property type="protein sequence ID" value="ABM80346"/>
    <property type="gene ID" value="Hbut_0484"/>
</dbReference>
<dbReference type="SUPFAM" id="SSF143870">
    <property type="entry name" value="PF0523-like"/>
    <property type="match status" value="1"/>
</dbReference>
<organism evidence="1 2">
    <name type="scientific">Hyperthermus butylicus (strain DSM 5456 / JCM 9403 / PLM1-5)</name>
    <dbReference type="NCBI Taxonomy" id="415426"/>
    <lineage>
        <taxon>Archaea</taxon>
        <taxon>Thermoproteota</taxon>
        <taxon>Thermoprotei</taxon>
        <taxon>Desulfurococcales</taxon>
        <taxon>Pyrodictiaceae</taxon>
        <taxon>Hyperthermus</taxon>
    </lineage>
</organism>
<dbReference type="EMBL" id="CP000493">
    <property type="protein sequence ID" value="ABM80346.1"/>
    <property type="molecule type" value="Genomic_DNA"/>
</dbReference>
<dbReference type="KEGG" id="hbu:Hbut_0484"/>
<name>A2BK35_HYPBU</name>
<dbReference type="STRING" id="415426.Hbut_0484"/>
<sequence>MTSLEESLRQGIRLQQLVPGLGRISLLLLCTRTDEELEKLADSLEADRKCIVGIIPVSLASRHSLKEVLAATIAVYAAYARGKNIARKPGIDVLLYLAGERNISKVLQNYPLRYGEPTVLAVACKNPESLDLLARKAKPATSCSLRRETEPLMLAKIAVFPVEAKVYKLQA</sequence>
<dbReference type="HOGENOM" id="CLU_1559453_0_0_2"/>
<dbReference type="Gene3D" id="3.30.2380.10">
    <property type="entry name" value="CGI121/TPRKB"/>
    <property type="match status" value="1"/>
</dbReference>
<evidence type="ECO:0000313" key="1">
    <source>
        <dbReference type="EMBL" id="ABM80346.1"/>
    </source>
</evidence>
<accession>A2BK35</accession>
<evidence type="ECO:0000313" key="2">
    <source>
        <dbReference type="Proteomes" id="UP000002593"/>
    </source>
</evidence>
<reference evidence="1 2" key="1">
    <citation type="journal article" date="2007" name="Archaea">
        <title>The genome of Hyperthermus butylicus: a sulfur-reducing, peptide fermenting, neutrophilic Crenarchaeote growing up to 108 degrees C.</title>
        <authorList>
            <person name="Brugger K."/>
            <person name="Chen L."/>
            <person name="Stark M."/>
            <person name="Zibat A."/>
            <person name="Redder P."/>
            <person name="Ruepp A."/>
            <person name="Awayez M."/>
            <person name="She Q."/>
            <person name="Garrett R.A."/>
            <person name="Klenk H.P."/>
        </authorList>
    </citation>
    <scope>NUCLEOTIDE SEQUENCE [LARGE SCALE GENOMIC DNA]</scope>
    <source>
        <strain evidence="2">DSM 5456 / JCM 9403 / PLM1-5</strain>
    </source>
</reference>
<dbReference type="InterPro" id="IPR036504">
    <property type="entry name" value="CGI121/TPRKB_sf"/>
</dbReference>
<proteinExistence type="predicted"/>
<dbReference type="NCBIfam" id="NF011465">
    <property type="entry name" value="PRK14886.1-1"/>
    <property type="match status" value="1"/>
</dbReference>
<protein>
    <submittedName>
        <fullName evidence="1">Uncharacterized protein</fullName>
    </submittedName>
</protein>